<dbReference type="GO" id="GO:0006313">
    <property type="term" value="P:DNA transposition"/>
    <property type="evidence" value="ECO:0007669"/>
    <property type="project" value="InterPro"/>
</dbReference>
<dbReference type="AlphaFoldDB" id="A0A0W0ZKK7"/>
<evidence type="ECO:0000259" key="1">
    <source>
        <dbReference type="SMART" id="SM01321"/>
    </source>
</evidence>
<dbReference type="Proteomes" id="UP000054703">
    <property type="component" value="Unassembled WGS sequence"/>
</dbReference>
<dbReference type="OrthoDB" id="9794403at2"/>
<dbReference type="PANTHER" id="PTHR36966:SF1">
    <property type="entry name" value="REP-ASSOCIATED TYROSINE TRANSPOSASE"/>
    <property type="match status" value="1"/>
</dbReference>
<proteinExistence type="predicted"/>
<dbReference type="GO" id="GO:0004803">
    <property type="term" value="F:transposase activity"/>
    <property type="evidence" value="ECO:0007669"/>
    <property type="project" value="InterPro"/>
</dbReference>
<feature type="domain" description="Transposase IS200-like" evidence="1">
    <location>
        <begin position="9"/>
        <end position="131"/>
    </location>
</feature>
<keyword evidence="3" id="KW-1185">Reference proteome</keyword>
<dbReference type="InterPro" id="IPR052715">
    <property type="entry name" value="RAYT_transposase"/>
</dbReference>
<comment type="caution">
    <text evidence="2">The sequence shown here is derived from an EMBL/GenBank/DDBJ whole genome shotgun (WGS) entry which is preliminary data.</text>
</comment>
<dbReference type="STRING" id="45074.Lsan_0133"/>
<dbReference type="Pfam" id="PF01797">
    <property type="entry name" value="Y1_Tnp"/>
    <property type="match status" value="1"/>
</dbReference>
<evidence type="ECO:0000313" key="2">
    <source>
        <dbReference type="EMBL" id="KTD69855.1"/>
    </source>
</evidence>
<name>A0A0W0ZKK7_9GAMM</name>
<protein>
    <submittedName>
        <fullName evidence="2">Transposase IS200 like protein</fullName>
    </submittedName>
</protein>
<dbReference type="RefSeq" id="WP_058512619.1">
    <property type="nucleotide sequence ID" value="NZ_CAAAIH010000017.1"/>
</dbReference>
<dbReference type="SUPFAM" id="SSF143422">
    <property type="entry name" value="Transposase IS200-like"/>
    <property type="match status" value="1"/>
</dbReference>
<dbReference type="Gene3D" id="3.30.70.1290">
    <property type="entry name" value="Transposase IS200-like"/>
    <property type="match status" value="1"/>
</dbReference>
<dbReference type="SMART" id="SM01321">
    <property type="entry name" value="Y1_Tnp"/>
    <property type="match status" value="1"/>
</dbReference>
<reference evidence="2 3" key="1">
    <citation type="submission" date="2015-11" db="EMBL/GenBank/DDBJ databases">
        <title>Genomic analysis of 38 Legionella species identifies large and diverse effector repertoires.</title>
        <authorList>
            <person name="Burstein D."/>
            <person name="Amaro F."/>
            <person name="Zusman T."/>
            <person name="Lifshitz Z."/>
            <person name="Cohen O."/>
            <person name="Gilbert J.A."/>
            <person name="Pupko T."/>
            <person name="Shuman H.A."/>
            <person name="Segal G."/>
        </authorList>
    </citation>
    <scope>NUCLEOTIDE SEQUENCE [LARGE SCALE GENOMIC DNA]</scope>
    <source>
        <strain evidence="2 3">SC-63-C7</strain>
    </source>
</reference>
<dbReference type="InterPro" id="IPR002686">
    <property type="entry name" value="Transposase_17"/>
</dbReference>
<dbReference type="PANTHER" id="PTHR36966">
    <property type="entry name" value="REP-ASSOCIATED TYROSINE TRANSPOSASE"/>
    <property type="match status" value="1"/>
</dbReference>
<sequence length="173" mass="20673">MVNYRRDKTRGAAYFFTLVLKNRKSDLLTKYITLLGRSIRRAKKNNFFIIKSIVVLPDHLHMIMELPEGDLDYSTRVRQLKTYFSQEIQLLGIPLLQNDRNEYNLWQRRFWEHRLRDESDLSTHVDYIHFNPVKHGLVKNVINWPYSSFHKYVSQDILPKNWGGESLKGDFGE</sequence>
<gene>
    <name evidence="2" type="ORF">Lsan_0133</name>
</gene>
<organism evidence="2 3">
    <name type="scientific">Legionella santicrucis</name>
    <dbReference type="NCBI Taxonomy" id="45074"/>
    <lineage>
        <taxon>Bacteria</taxon>
        <taxon>Pseudomonadati</taxon>
        <taxon>Pseudomonadota</taxon>
        <taxon>Gammaproteobacteria</taxon>
        <taxon>Legionellales</taxon>
        <taxon>Legionellaceae</taxon>
        <taxon>Legionella</taxon>
    </lineage>
</organism>
<dbReference type="InterPro" id="IPR036515">
    <property type="entry name" value="Transposase_17_sf"/>
</dbReference>
<accession>A0A0W0ZKK7</accession>
<dbReference type="EMBL" id="LNYU01000004">
    <property type="protein sequence ID" value="KTD69855.1"/>
    <property type="molecule type" value="Genomic_DNA"/>
</dbReference>
<dbReference type="NCBIfam" id="NF047646">
    <property type="entry name" value="REP_Tyr_transpos"/>
    <property type="match status" value="1"/>
</dbReference>
<dbReference type="GO" id="GO:0043565">
    <property type="term" value="F:sequence-specific DNA binding"/>
    <property type="evidence" value="ECO:0007669"/>
    <property type="project" value="TreeGrafter"/>
</dbReference>
<dbReference type="PATRIC" id="fig|45074.5.peg.144"/>
<evidence type="ECO:0000313" key="3">
    <source>
        <dbReference type="Proteomes" id="UP000054703"/>
    </source>
</evidence>